<reference evidence="2 3" key="1">
    <citation type="submission" date="2018-06" db="EMBL/GenBank/DDBJ databases">
        <title>Freshwater and sediment microbial communities from various areas in North America, analyzing microbe dynamics in response to fracking.</title>
        <authorList>
            <person name="Lamendella R."/>
        </authorList>
    </citation>
    <scope>NUCLEOTIDE SEQUENCE [LARGE SCALE GENOMIC DNA]</scope>
    <source>
        <strain evidence="2 3">14_TX</strain>
    </source>
</reference>
<keyword evidence="3" id="KW-1185">Reference proteome</keyword>
<gene>
    <name evidence="2" type="ORF">DFO70_106406</name>
</gene>
<dbReference type="EMBL" id="QNSF01000006">
    <property type="protein sequence ID" value="RBP93271.1"/>
    <property type="molecule type" value="Genomic_DNA"/>
</dbReference>
<comment type="caution">
    <text evidence="2">The sequence shown here is derived from an EMBL/GenBank/DDBJ whole genome shotgun (WGS) entry which is preliminary data.</text>
</comment>
<dbReference type="RefSeq" id="WP_166672512.1">
    <property type="nucleotide sequence ID" value="NZ_QNSF01000006.1"/>
</dbReference>
<evidence type="ECO:0000256" key="1">
    <source>
        <dbReference type="SAM" id="MobiDB-lite"/>
    </source>
</evidence>
<sequence>MKSSRKRIKVPQGEARKQEGYLSVGIVPLGSQEPKQNKEAKLKLKAPSAETDGA</sequence>
<evidence type="ECO:0000313" key="2">
    <source>
        <dbReference type="EMBL" id="RBP93271.1"/>
    </source>
</evidence>
<name>A0A366JXD9_CYTFI</name>
<dbReference type="AlphaFoldDB" id="A0A366JXD9"/>
<organism evidence="2 3">
    <name type="scientific">Cytobacillus firmus</name>
    <name type="common">Bacillus firmus</name>
    <dbReference type="NCBI Taxonomy" id="1399"/>
    <lineage>
        <taxon>Bacteria</taxon>
        <taxon>Bacillati</taxon>
        <taxon>Bacillota</taxon>
        <taxon>Bacilli</taxon>
        <taxon>Bacillales</taxon>
        <taxon>Bacillaceae</taxon>
        <taxon>Cytobacillus</taxon>
    </lineage>
</organism>
<dbReference type="Proteomes" id="UP000252731">
    <property type="component" value="Unassembled WGS sequence"/>
</dbReference>
<protein>
    <submittedName>
        <fullName evidence="2">Uncharacterized protein</fullName>
    </submittedName>
</protein>
<proteinExistence type="predicted"/>
<feature type="region of interest" description="Disordered" evidence="1">
    <location>
        <begin position="30"/>
        <end position="54"/>
    </location>
</feature>
<evidence type="ECO:0000313" key="3">
    <source>
        <dbReference type="Proteomes" id="UP000252731"/>
    </source>
</evidence>
<accession>A0A366JXD9</accession>